<dbReference type="OrthoDB" id="6077795at2"/>
<evidence type="ECO:0008006" key="4">
    <source>
        <dbReference type="Google" id="ProtNLM"/>
    </source>
</evidence>
<evidence type="ECO:0000256" key="1">
    <source>
        <dbReference type="SAM" id="SignalP"/>
    </source>
</evidence>
<gene>
    <name evidence="2" type="ORF">EAX61_01610</name>
</gene>
<dbReference type="Proteomes" id="UP000281985">
    <property type="component" value="Unassembled WGS sequence"/>
</dbReference>
<feature type="signal peptide" evidence="1">
    <location>
        <begin position="1"/>
        <end position="22"/>
    </location>
</feature>
<dbReference type="AlphaFoldDB" id="A0A3M0GIK1"/>
<dbReference type="EMBL" id="REFV01000001">
    <property type="protein sequence ID" value="RMB64098.1"/>
    <property type="molecule type" value="Genomic_DNA"/>
</dbReference>
<evidence type="ECO:0000313" key="2">
    <source>
        <dbReference type="EMBL" id="RMB64098.1"/>
    </source>
</evidence>
<reference evidence="2 3" key="1">
    <citation type="submission" date="2018-10" db="EMBL/GenBank/DDBJ databases">
        <title>Dokdonia luteus sp. nov., isolated from sea water.</title>
        <authorList>
            <person name="Zhou L.Y."/>
            <person name="Du Z.J."/>
        </authorList>
    </citation>
    <scope>NUCLEOTIDE SEQUENCE [LARGE SCALE GENOMIC DNA]</scope>
    <source>
        <strain evidence="2 3">SH27</strain>
    </source>
</reference>
<protein>
    <recommendedName>
        <fullName evidence="4">Cardiolipin synthetase</fullName>
    </recommendedName>
</protein>
<accession>A0A3M0GIK1</accession>
<organism evidence="2 3">
    <name type="scientific">Dokdonia sinensis</name>
    <dbReference type="NCBI Taxonomy" id="2479847"/>
    <lineage>
        <taxon>Bacteria</taxon>
        <taxon>Pseudomonadati</taxon>
        <taxon>Bacteroidota</taxon>
        <taxon>Flavobacteriia</taxon>
        <taxon>Flavobacteriales</taxon>
        <taxon>Flavobacteriaceae</taxon>
        <taxon>Dokdonia</taxon>
    </lineage>
</organism>
<keyword evidence="1" id="KW-0732">Signal</keyword>
<dbReference type="PROSITE" id="PS51257">
    <property type="entry name" value="PROKAR_LIPOPROTEIN"/>
    <property type="match status" value="1"/>
</dbReference>
<comment type="caution">
    <text evidence="2">The sequence shown here is derived from an EMBL/GenBank/DDBJ whole genome shotgun (WGS) entry which is preliminary data.</text>
</comment>
<evidence type="ECO:0000313" key="3">
    <source>
        <dbReference type="Proteomes" id="UP000281985"/>
    </source>
</evidence>
<sequence length="216" mass="25076">MKTLFYYVALCTILLLQSCSSSELVENWKNPDIDVFVAEKVLVLAMTNDVKNRKMFEKRLVDQLKDKGVNAVNSDDFFNPEFTSRPRTEGELDDLEREMLAEGFDAILVSKIVGAEDKVTLVQSYRNWDRTFNGFEDDYYSSQGLYIEDEKMEKYTVYHAESALYCICPTKEREVIWKGSIDVTEPDSDRKAIKDYINMLVWALEEQDLLIITPEL</sequence>
<proteinExistence type="predicted"/>
<name>A0A3M0GIK1_9FLAO</name>
<dbReference type="RefSeq" id="WP_121915894.1">
    <property type="nucleotide sequence ID" value="NZ_REFV01000001.1"/>
</dbReference>
<feature type="chain" id="PRO_5018255558" description="Cardiolipin synthetase" evidence="1">
    <location>
        <begin position="23"/>
        <end position="216"/>
    </location>
</feature>
<keyword evidence="3" id="KW-1185">Reference proteome</keyword>